<dbReference type="InterPro" id="IPR028002">
    <property type="entry name" value="Myb_DNA-bind_5"/>
</dbReference>
<protein>
    <recommendedName>
        <fullName evidence="1">Myb/SANT-like DNA-binding domain-containing protein</fullName>
    </recommendedName>
</protein>
<accession>A0AAV7VBE2</accession>
<evidence type="ECO:0000259" key="1">
    <source>
        <dbReference type="Pfam" id="PF13873"/>
    </source>
</evidence>
<feature type="domain" description="Myb/SANT-like DNA-binding" evidence="1">
    <location>
        <begin position="8"/>
        <end position="82"/>
    </location>
</feature>
<dbReference type="EMBL" id="JANPWB010000003">
    <property type="protein sequence ID" value="KAJ1197432.1"/>
    <property type="molecule type" value="Genomic_DNA"/>
</dbReference>
<dbReference type="AlphaFoldDB" id="A0AAV7VBE2"/>
<comment type="caution">
    <text evidence="2">The sequence shown here is derived from an EMBL/GenBank/DDBJ whole genome shotgun (WGS) entry which is preliminary data.</text>
</comment>
<evidence type="ECO:0000313" key="3">
    <source>
        <dbReference type="Proteomes" id="UP001066276"/>
    </source>
</evidence>
<keyword evidence="3" id="KW-1185">Reference proteome</keyword>
<reference evidence="2" key="1">
    <citation type="journal article" date="2022" name="bioRxiv">
        <title>Sequencing and chromosome-scale assembly of the giantPleurodeles waltlgenome.</title>
        <authorList>
            <person name="Brown T."/>
            <person name="Elewa A."/>
            <person name="Iarovenko S."/>
            <person name="Subramanian E."/>
            <person name="Araus A.J."/>
            <person name="Petzold A."/>
            <person name="Susuki M."/>
            <person name="Suzuki K.-i.T."/>
            <person name="Hayashi T."/>
            <person name="Toyoda A."/>
            <person name="Oliveira C."/>
            <person name="Osipova E."/>
            <person name="Leigh N.D."/>
            <person name="Simon A."/>
            <person name="Yun M.H."/>
        </authorList>
    </citation>
    <scope>NUCLEOTIDE SEQUENCE</scope>
    <source>
        <strain evidence="2">20211129_DDA</strain>
        <tissue evidence="2">Liver</tissue>
    </source>
</reference>
<sequence length="92" mass="10449">MARVTGERATAYTYEELERLVDGVLPQYGLLYGPPYQQVSTHQKKGIRRAIAKKVRTLGVYGRQSTHCQKRLEDLRRLARKTAEAQVGMASQ</sequence>
<proteinExistence type="predicted"/>
<dbReference type="Pfam" id="PF13873">
    <property type="entry name" value="Myb_DNA-bind_5"/>
    <property type="match status" value="1"/>
</dbReference>
<dbReference type="Proteomes" id="UP001066276">
    <property type="component" value="Chromosome 2_1"/>
</dbReference>
<evidence type="ECO:0000313" key="2">
    <source>
        <dbReference type="EMBL" id="KAJ1197432.1"/>
    </source>
</evidence>
<gene>
    <name evidence="2" type="ORF">NDU88_001292</name>
</gene>
<organism evidence="2 3">
    <name type="scientific">Pleurodeles waltl</name>
    <name type="common">Iberian ribbed newt</name>
    <dbReference type="NCBI Taxonomy" id="8319"/>
    <lineage>
        <taxon>Eukaryota</taxon>
        <taxon>Metazoa</taxon>
        <taxon>Chordata</taxon>
        <taxon>Craniata</taxon>
        <taxon>Vertebrata</taxon>
        <taxon>Euteleostomi</taxon>
        <taxon>Amphibia</taxon>
        <taxon>Batrachia</taxon>
        <taxon>Caudata</taxon>
        <taxon>Salamandroidea</taxon>
        <taxon>Salamandridae</taxon>
        <taxon>Pleurodelinae</taxon>
        <taxon>Pleurodeles</taxon>
    </lineage>
</organism>
<name>A0AAV7VBE2_PLEWA</name>